<reference evidence="8 9" key="1">
    <citation type="journal article" date="2016" name="Mol. Biol. Evol.">
        <title>Comparative Genomics of Early-Diverging Mushroom-Forming Fungi Provides Insights into the Origins of Lignocellulose Decay Capabilities.</title>
        <authorList>
            <person name="Nagy L.G."/>
            <person name="Riley R."/>
            <person name="Tritt A."/>
            <person name="Adam C."/>
            <person name="Daum C."/>
            <person name="Floudas D."/>
            <person name="Sun H."/>
            <person name="Yadav J.S."/>
            <person name="Pangilinan J."/>
            <person name="Larsson K.H."/>
            <person name="Matsuura K."/>
            <person name="Barry K."/>
            <person name="Labutti K."/>
            <person name="Kuo R."/>
            <person name="Ohm R.A."/>
            <person name="Bhattacharya S.S."/>
            <person name="Shirouzu T."/>
            <person name="Yoshinaga Y."/>
            <person name="Martin F.M."/>
            <person name="Grigoriev I.V."/>
            <person name="Hibbett D.S."/>
        </authorList>
    </citation>
    <scope>NUCLEOTIDE SEQUENCE [LARGE SCALE GENOMIC DNA]</scope>
    <source>
        <strain evidence="8 9">HHB14362 ss-1</strain>
    </source>
</reference>
<dbReference type="STRING" id="1314782.A0A165VSC3"/>
<keyword evidence="2" id="KW-0479">Metal-binding</keyword>
<dbReference type="InParanoid" id="A0A165VSC3"/>
<gene>
    <name evidence="8" type="ORF">NEOLEDRAFT_1153467</name>
</gene>
<dbReference type="Proteomes" id="UP000076761">
    <property type="component" value="Unassembled WGS sequence"/>
</dbReference>
<proteinExistence type="inferred from homology"/>
<keyword evidence="3 6" id="KW-0378">Hydrolase</keyword>
<organism evidence="8 9">
    <name type="scientific">Neolentinus lepideus HHB14362 ss-1</name>
    <dbReference type="NCBI Taxonomy" id="1314782"/>
    <lineage>
        <taxon>Eukaryota</taxon>
        <taxon>Fungi</taxon>
        <taxon>Dikarya</taxon>
        <taxon>Basidiomycota</taxon>
        <taxon>Agaricomycotina</taxon>
        <taxon>Agaricomycetes</taxon>
        <taxon>Gloeophyllales</taxon>
        <taxon>Gloeophyllaceae</taxon>
        <taxon>Neolentinus</taxon>
    </lineage>
</organism>
<name>A0A165VSC3_9AGAM</name>
<evidence type="ECO:0000256" key="4">
    <source>
        <dbReference type="ARBA" id="ARBA00022833"/>
    </source>
</evidence>
<dbReference type="PANTHER" id="PTHR22726:SF1">
    <property type="entry name" value="METALLOENDOPEPTIDASE OMA1, MITOCHONDRIAL"/>
    <property type="match status" value="1"/>
</dbReference>
<dbReference type="InterPro" id="IPR051156">
    <property type="entry name" value="Mito/Outer_Membr_Metalloprot"/>
</dbReference>
<evidence type="ECO:0000256" key="6">
    <source>
        <dbReference type="RuleBase" id="RU003983"/>
    </source>
</evidence>
<dbReference type="GO" id="GO:0005743">
    <property type="term" value="C:mitochondrial inner membrane"/>
    <property type="evidence" value="ECO:0007669"/>
    <property type="project" value="TreeGrafter"/>
</dbReference>
<keyword evidence="1 6" id="KW-0645">Protease</keyword>
<dbReference type="InterPro" id="IPR001915">
    <property type="entry name" value="Peptidase_M48"/>
</dbReference>
<dbReference type="PANTHER" id="PTHR22726">
    <property type="entry name" value="METALLOENDOPEPTIDASE OMA1"/>
    <property type="match status" value="1"/>
</dbReference>
<dbReference type="CDD" id="cd07331">
    <property type="entry name" value="M48C_Oma1_like"/>
    <property type="match status" value="1"/>
</dbReference>
<keyword evidence="5 6" id="KW-0482">Metalloprotease</keyword>
<evidence type="ECO:0000256" key="5">
    <source>
        <dbReference type="ARBA" id="ARBA00023049"/>
    </source>
</evidence>
<dbReference type="GO" id="GO:0046872">
    <property type="term" value="F:metal ion binding"/>
    <property type="evidence" value="ECO:0007669"/>
    <property type="project" value="UniProtKB-KW"/>
</dbReference>
<dbReference type="AlphaFoldDB" id="A0A165VSC3"/>
<dbReference type="PROSITE" id="PS50022">
    <property type="entry name" value="FA58C_3"/>
    <property type="match status" value="1"/>
</dbReference>
<dbReference type="InterPro" id="IPR000421">
    <property type="entry name" value="FA58C"/>
</dbReference>
<evidence type="ECO:0000256" key="1">
    <source>
        <dbReference type="ARBA" id="ARBA00022670"/>
    </source>
</evidence>
<evidence type="ECO:0000313" key="9">
    <source>
        <dbReference type="Proteomes" id="UP000076761"/>
    </source>
</evidence>
<dbReference type="GO" id="GO:0034982">
    <property type="term" value="P:mitochondrial protein processing"/>
    <property type="evidence" value="ECO:0007669"/>
    <property type="project" value="TreeGrafter"/>
</dbReference>
<accession>A0A165VSC3</accession>
<evidence type="ECO:0000256" key="3">
    <source>
        <dbReference type="ARBA" id="ARBA00022801"/>
    </source>
</evidence>
<dbReference type="GO" id="GO:0006515">
    <property type="term" value="P:protein quality control for misfolded or incompletely synthesized proteins"/>
    <property type="evidence" value="ECO:0007669"/>
    <property type="project" value="TreeGrafter"/>
</dbReference>
<dbReference type="Pfam" id="PF01435">
    <property type="entry name" value="Peptidase_M48"/>
    <property type="match status" value="1"/>
</dbReference>
<evidence type="ECO:0000256" key="2">
    <source>
        <dbReference type="ARBA" id="ARBA00022723"/>
    </source>
</evidence>
<feature type="domain" description="F5/8 type C" evidence="7">
    <location>
        <begin position="1"/>
        <end position="67"/>
    </location>
</feature>
<keyword evidence="4 6" id="KW-0862">Zinc</keyword>
<protein>
    <recommendedName>
        <fullName evidence="7">F5/8 type C domain-containing protein</fullName>
    </recommendedName>
</protein>
<comment type="similarity">
    <text evidence="6">Belongs to the peptidase M48 family.</text>
</comment>
<evidence type="ECO:0000259" key="7">
    <source>
        <dbReference type="PROSITE" id="PS50022"/>
    </source>
</evidence>
<sequence>MFRTSFGASSCTRLSNTWRASLCKPRTFSSNPRLCIRFTPPSRARYVRFDESSTSGSNSRRTDLWGRRFGVGFLVVGAVYYIAHLEQVPETGRWRYMDVDPKRETELAEEVHAQILKENKGKILPANHPLTQVVRDVAQQLLHANDLGYLSDERVKRAHSLPAWLSGQSDVYDTNISSQRDGLAPGTGGREWKVVVIHDPRVVNAAATYVSSPSEMGHVVARHVSERYSLANWLLLAATFITTYTPLSFPVVDLMMTLVFNLPMSRSQELEADKIGLELAAKACYDPAGAISMFEKFEMHSRSHPGLIEFLQTHPSHVRRIERMKTLLPEAYAVQAATPECAQVQDMAYAMQNFS</sequence>
<evidence type="ECO:0000313" key="8">
    <source>
        <dbReference type="EMBL" id="KZT30115.1"/>
    </source>
</evidence>
<dbReference type="OrthoDB" id="7464992at2759"/>
<dbReference type="EMBL" id="KV425552">
    <property type="protein sequence ID" value="KZT30115.1"/>
    <property type="molecule type" value="Genomic_DNA"/>
</dbReference>
<dbReference type="FunCoup" id="A0A165VSC3">
    <property type="interactions" value="115"/>
</dbReference>
<comment type="cofactor">
    <cofactor evidence="6">
        <name>Zn(2+)</name>
        <dbReference type="ChEBI" id="CHEBI:29105"/>
    </cofactor>
    <text evidence="6">Binds 1 zinc ion per subunit.</text>
</comment>
<dbReference type="GO" id="GO:0004222">
    <property type="term" value="F:metalloendopeptidase activity"/>
    <property type="evidence" value="ECO:0007669"/>
    <property type="project" value="InterPro"/>
</dbReference>
<keyword evidence="9" id="KW-1185">Reference proteome</keyword>